<evidence type="ECO:0000313" key="3">
    <source>
        <dbReference type="Proteomes" id="UP001066276"/>
    </source>
</evidence>
<sequence>MIIGTFRSGLDIEEDPPEQAHREEVSSIYSVDLNGILRHPSAEMCGHQLGRRYGGDKRSKSEIRAARGRERERWFLSC</sequence>
<keyword evidence="3" id="KW-1185">Reference proteome</keyword>
<protein>
    <submittedName>
        <fullName evidence="2">Uncharacterized protein</fullName>
    </submittedName>
</protein>
<feature type="region of interest" description="Disordered" evidence="1">
    <location>
        <begin position="1"/>
        <end position="21"/>
    </location>
</feature>
<proteinExistence type="predicted"/>
<dbReference type="Proteomes" id="UP001066276">
    <property type="component" value="Chromosome 7"/>
</dbReference>
<accession>A0AAV7PTD7</accession>
<dbReference type="EMBL" id="JANPWB010000011">
    <property type="protein sequence ID" value="KAJ1130509.1"/>
    <property type="molecule type" value="Genomic_DNA"/>
</dbReference>
<dbReference type="AlphaFoldDB" id="A0AAV7PTD7"/>
<gene>
    <name evidence="2" type="ORF">NDU88_008861</name>
</gene>
<comment type="caution">
    <text evidence="2">The sequence shown here is derived from an EMBL/GenBank/DDBJ whole genome shotgun (WGS) entry which is preliminary data.</text>
</comment>
<evidence type="ECO:0000313" key="2">
    <source>
        <dbReference type="EMBL" id="KAJ1130509.1"/>
    </source>
</evidence>
<organism evidence="2 3">
    <name type="scientific">Pleurodeles waltl</name>
    <name type="common">Iberian ribbed newt</name>
    <dbReference type="NCBI Taxonomy" id="8319"/>
    <lineage>
        <taxon>Eukaryota</taxon>
        <taxon>Metazoa</taxon>
        <taxon>Chordata</taxon>
        <taxon>Craniata</taxon>
        <taxon>Vertebrata</taxon>
        <taxon>Euteleostomi</taxon>
        <taxon>Amphibia</taxon>
        <taxon>Batrachia</taxon>
        <taxon>Caudata</taxon>
        <taxon>Salamandroidea</taxon>
        <taxon>Salamandridae</taxon>
        <taxon>Pleurodelinae</taxon>
        <taxon>Pleurodeles</taxon>
    </lineage>
</organism>
<evidence type="ECO:0000256" key="1">
    <source>
        <dbReference type="SAM" id="MobiDB-lite"/>
    </source>
</evidence>
<reference evidence="2" key="1">
    <citation type="journal article" date="2022" name="bioRxiv">
        <title>Sequencing and chromosome-scale assembly of the giantPleurodeles waltlgenome.</title>
        <authorList>
            <person name="Brown T."/>
            <person name="Elewa A."/>
            <person name="Iarovenko S."/>
            <person name="Subramanian E."/>
            <person name="Araus A.J."/>
            <person name="Petzold A."/>
            <person name="Susuki M."/>
            <person name="Suzuki K.-i.T."/>
            <person name="Hayashi T."/>
            <person name="Toyoda A."/>
            <person name="Oliveira C."/>
            <person name="Osipova E."/>
            <person name="Leigh N.D."/>
            <person name="Simon A."/>
            <person name="Yun M.H."/>
        </authorList>
    </citation>
    <scope>NUCLEOTIDE SEQUENCE</scope>
    <source>
        <strain evidence="2">20211129_DDA</strain>
        <tissue evidence="2">Liver</tissue>
    </source>
</reference>
<name>A0AAV7PTD7_PLEWA</name>